<gene>
    <name evidence="4" type="ORF">MOQ_007286</name>
</gene>
<dbReference type="GO" id="GO:0019905">
    <property type="term" value="F:syntaxin binding"/>
    <property type="evidence" value="ECO:0007669"/>
    <property type="project" value="TreeGrafter"/>
</dbReference>
<dbReference type="GO" id="GO:0006886">
    <property type="term" value="P:intracellular protein transport"/>
    <property type="evidence" value="ECO:0007669"/>
    <property type="project" value="InterPro"/>
</dbReference>
<evidence type="ECO:0000256" key="3">
    <source>
        <dbReference type="ARBA" id="ARBA00022927"/>
    </source>
</evidence>
<dbReference type="OrthoDB" id="9984275at2759"/>
<evidence type="ECO:0000313" key="4">
    <source>
        <dbReference type="EMBL" id="EKF28946.1"/>
    </source>
</evidence>
<dbReference type="Pfam" id="PF14938">
    <property type="entry name" value="SNAP"/>
    <property type="match status" value="1"/>
</dbReference>
<protein>
    <submittedName>
        <fullName evidence="4">Soluble N-ethylmaleimide sensitive factor (NSF) attachment protein, putative</fullName>
    </submittedName>
</protein>
<dbReference type="PANTHER" id="PTHR13768:SF8">
    <property type="entry name" value="ALPHA-SOLUBLE NSF ATTACHMENT PROTEIN"/>
    <property type="match status" value="1"/>
</dbReference>
<dbReference type="AlphaFoldDB" id="K2N2X9"/>
<dbReference type="GO" id="GO:0005774">
    <property type="term" value="C:vacuolar membrane"/>
    <property type="evidence" value="ECO:0007669"/>
    <property type="project" value="TreeGrafter"/>
</dbReference>
<sequence>MPCSLAVFDFEFLFIFLFCCTRMRVAFKHASWEWRRKVCQVSNLQMSAESLYREAESKINRFFFKDPERAMELFESAAARFKTEKDYNRAGEAYTRAGDCAVKCKDKLSASRSYANAVNAYKKTDMKMAAKLMEVAVNLQIDNNTLNGAARLEKEFAEALCEAGQPLDAIPHYEKAIQYFSADDMNSQVKACTSAIARIYGENDIFDKALSLYERLGNMSVDGPLRYEAKEFFMRAMLCRLAAVTDDNRIEKSAEALEALETYMIRDKYLKNTREAEFLQMCTEAVEGADLEKFETAISLLEELRMLDEWKTHVLLVVKKNMESIR</sequence>
<dbReference type="GO" id="GO:0005483">
    <property type="term" value="F:soluble NSF attachment protein activity"/>
    <property type="evidence" value="ECO:0007669"/>
    <property type="project" value="TreeGrafter"/>
</dbReference>
<keyword evidence="2" id="KW-0813">Transport</keyword>
<dbReference type="Proteomes" id="UP000007350">
    <property type="component" value="Unassembled WGS sequence"/>
</dbReference>
<evidence type="ECO:0000256" key="1">
    <source>
        <dbReference type="ARBA" id="ARBA00010050"/>
    </source>
</evidence>
<dbReference type="Gene3D" id="1.25.40.10">
    <property type="entry name" value="Tetratricopeptide repeat domain"/>
    <property type="match status" value="1"/>
</dbReference>
<reference evidence="4 5" key="1">
    <citation type="journal article" date="2012" name="BMC Genomics">
        <title>Comparative genomic analysis of human infective Trypanosoma cruzi lineages with the bat-restricted subspecies T. cruzi marinkellei.</title>
        <authorList>
            <person name="Franzen O."/>
            <person name="Talavera-Lopez C."/>
            <person name="Ochaya S."/>
            <person name="Butler C.E."/>
            <person name="Messenger L.A."/>
            <person name="Lewis M.D."/>
            <person name="Llewellyn M.S."/>
            <person name="Marinkelle C.J."/>
            <person name="Tyler K.M."/>
            <person name="Miles M.A."/>
            <person name="Andersson B."/>
        </authorList>
    </citation>
    <scope>NUCLEOTIDE SEQUENCE [LARGE SCALE GENOMIC DNA]</scope>
    <source>
        <strain evidence="4 5">B7</strain>
    </source>
</reference>
<dbReference type="PANTHER" id="PTHR13768">
    <property type="entry name" value="SOLUBLE NSF ATTACHMENT PROTEIN SNAP"/>
    <property type="match status" value="1"/>
</dbReference>
<keyword evidence="5" id="KW-1185">Reference proteome</keyword>
<keyword evidence="3" id="KW-0653">Protein transport</keyword>
<dbReference type="InterPro" id="IPR000744">
    <property type="entry name" value="NSF_attach"/>
</dbReference>
<organism evidence="4 5">
    <name type="scientific">Trypanosoma cruzi marinkellei</name>
    <dbReference type="NCBI Taxonomy" id="85056"/>
    <lineage>
        <taxon>Eukaryota</taxon>
        <taxon>Discoba</taxon>
        <taxon>Euglenozoa</taxon>
        <taxon>Kinetoplastea</taxon>
        <taxon>Metakinetoplastina</taxon>
        <taxon>Trypanosomatida</taxon>
        <taxon>Trypanosomatidae</taxon>
        <taxon>Trypanosoma</taxon>
        <taxon>Schizotrypanum</taxon>
    </lineage>
</organism>
<dbReference type="SUPFAM" id="SSF48452">
    <property type="entry name" value="TPR-like"/>
    <property type="match status" value="1"/>
</dbReference>
<evidence type="ECO:0000313" key="5">
    <source>
        <dbReference type="Proteomes" id="UP000007350"/>
    </source>
</evidence>
<comment type="caution">
    <text evidence="4">The sequence shown here is derived from an EMBL/GenBank/DDBJ whole genome shotgun (WGS) entry which is preliminary data.</text>
</comment>
<dbReference type="GO" id="GO:0031201">
    <property type="term" value="C:SNARE complex"/>
    <property type="evidence" value="ECO:0007669"/>
    <property type="project" value="TreeGrafter"/>
</dbReference>
<dbReference type="GO" id="GO:0035494">
    <property type="term" value="P:SNARE complex disassembly"/>
    <property type="evidence" value="ECO:0007669"/>
    <property type="project" value="TreeGrafter"/>
</dbReference>
<proteinExistence type="inferred from homology"/>
<evidence type="ECO:0000256" key="2">
    <source>
        <dbReference type="ARBA" id="ARBA00022448"/>
    </source>
</evidence>
<comment type="similarity">
    <text evidence="1">Belongs to the SNAP family.</text>
</comment>
<dbReference type="InterPro" id="IPR011990">
    <property type="entry name" value="TPR-like_helical_dom_sf"/>
</dbReference>
<accession>K2N2X9</accession>
<name>K2N2X9_TRYCR</name>
<dbReference type="EMBL" id="AHKC01014407">
    <property type="protein sequence ID" value="EKF28946.1"/>
    <property type="molecule type" value="Genomic_DNA"/>
</dbReference>